<sequence>MVALVAIQLLSPIIALQEKSMPSPRLPASSGWSAVMMRVRPVWKTFHQRHVQNHRIGVDVEIVVSNDRSRGRQRVHLAGQTRHSRAAQQSSCKPIIILPYSGVLETVGFLSARFVSSRVSGIDHKYIYRRSPPRVTPLATVLM</sequence>
<evidence type="ECO:0008006" key="4">
    <source>
        <dbReference type="Google" id="ProtNLM"/>
    </source>
</evidence>
<proteinExistence type="predicted"/>
<accession>A0AAN6DDU9</accession>
<dbReference type="AlphaFoldDB" id="A0AAN6DDU9"/>
<organism evidence="2 3">
    <name type="scientific">Pichia angusta</name>
    <name type="common">Yeast</name>
    <name type="synonym">Hansenula polymorpha</name>
    <dbReference type="NCBI Taxonomy" id="870730"/>
    <lineage>
        <taxon>Eukaryota</taxon>
        <taxon>Fungi</taxon>
        <taxon>Dikarya</taxon>
        <taxon>Ascomycota</taxon>
        <taxon>Saccharomycotina</taxon>
        <taxon>Pichiomycetes</taxon>
        <taxon>Pichiales</taxon>
        <taxon>Pichiaceae</taxon>
        <taxon>Ogataea</taxon>
    </lineage>
</organism>
<dbReference type="RefSeq" id="XP_043057754.1">
    <property type="nucleotide sequence ID" value="XM_043205492.1"/>
</dbReference>
<dbReference type="GeneID" id="66128810"/>
<protein>
    <recommendedName>
        <fullName evidence="4">Secreted protein</fullName>
    </recommendedName>
</protein>
<keyword evidence="1" id="KW-0732">Signal</keyword>
<feature type="chain" id="PRO_5043016531" description="Secreted protein" evidence="1">
    <location>
        <begin position="16"/>
        <end position="143"/>
    </location>
</feature>
<reference evidence="2" key="1">
    <citation type="journal article" date="2021" name="G3 (Bethesda)">
        <title>Genomic diversity, chromosomal rearrangements, and interspecies hybridization in the ogataea polymorpha species complex.</title>
        <authorList>
            <person name="Hanson S.J."/>
            <person name="Cinneide E.O."/>
            <person name="Salzberg L.I."/>
            <person name="Wolfe K.H."/>
            <person name="McGowan J."/>
            <person name="Fitzpatrick D.A."/>
            <person name="Matlin K."/>
        </authorList>
    </citation>
    <scope>NUCLEOTIDE SEQUENCE</scope>
    <source>
        <strain evidence="2">61-244</strain>
    </source>
</reference>
<dbReference type="Proteomes" id="UP001196530">
    <property type="component" value="Unassembled WGS sequence"/>
</dbReference>
<dbReference type="EMBL" id="JAHLUX010000011">
    <property type="protein sequence ID" value="KAG7816203.1"/>
    <property type="molecule type" value="Genomic_DNA"/>
</dbReference>
<feature type="signal peptide" evidence="1">
    <location>
        <begin position="1"/>
        <end position="15"/>
    </location>
</feature>
<name>A0AAN6DDU9_PICAN</name>
<evidence type="ECO:0000313" key="2">
    <source>
        <dbReference type="EMBL" id="KAG7816203.1"/>
    </source>
</evidence>
<evidence type="ECO:0000256" key="1">
    <source>
        <dbReference type="SAM" id="SignalP"/>
    </source>
</evidence>
<comment type="caution">
    <text evidence="2">The sequence shown here is derived from an EMBL/GenBank/DDBJ whole genome shotgun (WGS) entry which is preliminary data.</text>
</comment>
<gene>
    <name evidence="2" type="ORF">KL928_004759</name>
</gene>
<evidence type="ECO:0000313" key="3">
    <source>
        <dbReference type="Proteomes" id="UP001196530"/>
    </source>
</evidence>